<dbReference type="AlphaFoldDB" id="A0AAV9NC02"/>
<feature type="compositionally biased region" description="Polar residues" evidence="1">
    <location>
        <begin position="244"/>
        <end position="253"/>
    </location>
</feature>
<evidence type="ECO:0008006" key="4">
    <source>
        <dbReference type="Google" id="ProtNLM"/>
    </source>
</evidence>
<dbReference type="Proteomes" id="UP001358417">
    <property type="component" value="Unassembled WGS sequence"/>
</dbReference>
<feature type="compositionally biased region" description="Basic and acidic residues" evidence="1">
    <location>
        <begin position="183"/>
        <end position="212"/>
    </location>
</feature>
<organism evidence="2 3">
    <name type="scientific">Exophiala bonariae</name>
    <dbReference type="NCBI Taxonomy" id="1690606"/>
    <lineage>
        <taxon>Eukaryota</taxon>
        <taxon>Fungi</taxon>
        <taxon>Dikarya</taxon>
        <taxon>Ascomycota</taxon>
        <taxon>Pezizomycotina</taxon>
        <taxon>Eurotiomycetes</taxon>
        <taxon>Chaetothyriomycetidae</taxon>
        <taxon>Chaetothyriales</taxon>
        <taxon>Herpotrichiellaceae</taxon>
        <taxon>Exophiala</taxon>
    </lineage>
</organism>
<feature type="compositionally biased region" description="Polar residues" evidence="1">
    <location>
        <begin position="266"/>
        <end position="278"/>
    </location>
</feature>
<dbReference type="GeneID" id="89971481"/>
<feature type="region of interest" description="Disordered" evidence="1">
    <location>
        <begin position="235"/>
        <end position="304"/>
    </location>
</feature>
<dbReference type="EMBL" id="JAVRRD010000015">
    <property type="protein sequence ID" value="KAK5051635.1"/>
    <property type="molecule type" value="Genomic_DNA"/>
</dbReference>
<comment type="caution">
    <text evidence="2">The sequence shown here is derived from an EMBL/GenBank/DDBJ whole genome shotgun (WGS) entry which is preliminary data.</text>
</comment>
<proteinExistence type="predicted"/>
<feature type="compositionally biased region" description="Polar residues" evidence="1">
    <location>
        <begin position="50"/>
        <end position="63"/>
    </location>
</feature>
<dbReference type="RefSeq" id="XP_064705862.1">
    <property type="nucleotide sequence ID" value="XM_064846882.1"/>
</dbReference>
<reference evidence="2 3" key="1">
    <citation type="submission" date="2023-08" db="EMBL/GenBank/DDBJ databases">
        <title>Black Yeasts Isolated from many extreme environments.</title>
        <authorList>
            <person name="Coleine C."/>
            <person name="Stajich J.E."/>
            <person name="Selbmann L."/>
        </authorList>
    </citation>
    <scope>NUCLEOTIDE SEQUENCE [LARGE SCALE GENOMIC DNA]</scope>
    <source>
        <strain evidence="2 3">CCFEE 5792</strain>
    </source>
</reference>
<evidence type="ECO:0000256" key="1">
    <source>
        <dbReference type="SAM" id="MobiDB-lite"/>
    </source>
</evidence>
<evidence type="ECO:0000313" key="2">
    <source>
        <dbReference type="EMBL" id="KAK5051635.1"/>
    </source>
</evidence>
<feature type="region of interest" description="Disordered" evidence="1">
    <location>
        <begin position="165"/>
        <end position="215"/>
    </location>
</feature>
<accession>A0AAV9NC02</accession>
<feature type="compositionally biased region" description="Acidic residues" evidence="1">
    <location>
        <begin position="170"/>
        <end position="179"/>
    </location>
</feature>
<feature type="region of interest" description="Disordered" evidence="1">
    <location>
        <begin position="46"/>
        <end position="118"/>
    </location>
</feature>
<sequence length="404" mass="44843">MRTSNTYVSGDRDGPLHDTPDPLAFIPAGVTATSVEELFSMLQGDRNSVDEGSSSGQRDSLFSSPEPEGTTMNSNTSLASAVNKGCEASKPRHLESYHRTGPGNDQGEDARTSPALSACPSSLCTTVVAIVSQDDVLHGKTVSWVAHQNERCDSPVGVLASRIRSLTDREESEGEEPCTESDNNERDDNGRHLEAARNDRHYSGRNRVERRSSRVSLSDYNYTTDAVRVVDGIQPSMLDDSHSNPRQTASSTFPLPRKRQVAAGPESSSSGLVISDDQSSGRKKVSQSRSFQSRHATQKELPLAAIGSHSKSLLEGQGSRFMSFGLPHDLDEGQHDAEEGVVWEYRRLLDYRIVDGRPWVLVPWIPTWEPIDEYPEEEVDRVRREYHARIHGRRRGRPRTKQHL</sequence>
<evidence type="ECO:0000313" key="3">
    <source>
        <dbReference type="Proteomes" id="UP001358417"/>
    </source>
</evidence>
<feature type="compositionally biased region" description="Basic and acidic residues" evidence="1">
    <location>
        <begin position="87"/>
        <end position="98"/>
    </location>
</feature>
<gene>
    <name evidence="2" type="ORF">LTR84_003287</name>
</gene>
<feature type="compositionally biased region" description="Polar residues" evidence="1">
    <location>
        <begin position="70"/>
        <end position="80"/>
    </location>
</feature>
<protein>
    <recommendedName>
        <fullName evidence="4">Chromo domain-containing protein</fullName>
    </recommendedName>
</protein>
<keyword evidence="3" id="KW-1185">Reference proteome</keyword>
<feature type="region of interest" description="Disordered" evidence="1">
    <location>
        <begin position="1"/>
        <end position="22"/>
    </location>
</feature>
<name>A0AAV9NC02_9EURO</name>
<feature type="compositionally biased region" description="Basic and acidic residues" evidence="1">
    <location>
        <begin position="10"/>
        <end position="20"/>
    </location>
</feature>